<feature type="chain" id="PRO_5020670148" description="TRAP-type C4-dicarboxylate transport system substrate-binding protein" evidence="1">
    <location>
        <begin position="19"/>
        <end position="345"/>
    </location>
</feature>
<gene>
    <name evidence="2" type="ORF">EV700_1407</name>
</gene>
<comment type="caution">
    <text evidence="2">The sequence shown here is derived from an EMBL/GenBank/DDBJ whole genome shotgun (WGS) entry which is preliminary data.</text>
</comment>
<sequence>MKIVRLFKAAALAGVVLAGSGCSVNHLIGSEINKFSQDHVVPAAMQLDDISLICHSNESFVPLLLGYNAFNVNSDLMLSVSYAGAAMCTEHEAVEKELWSSLAQNQGWVKIATDARIAQQLLNRDAGNRQLKSYTYMANYFRTKYGYEIGDDKCPKFSKDFEEHVMLVGATSALQALQNDIASGRLIDVDMGIPAKVGRAMKCLDNEKWWGEPKAIRAALTTILPENAAAEAKAWEDLQASTDVGLQGGVRLTHAIYASMAAAKDRQDLLRDALKRFEAIPADALNPKYRLLDQMASMQVREIADRYWMRYEGRRAPTIGFSQFWDERKLNINVNQFNDIIDSVK</sequence>
<protein>
    <recommendedName>
        <fullName evidence="4">TRAP-type C4-dicarboxylate transport system substrate-binding protein</fullName>
    </recommendedName>
</protein>
<proteinExistence type="predicted"/>
<evidence type="ECO:0000313" key="3">
    <source>
        <dbReference type="Proteomes" id="UP000292423"/>
    </source>
</evidence>
<feature type="signal peptide" evidence="1">
    <location>
        <begin position="1"/>
        <end position="18"/>
    </location>
</feature>
<keyword evidence="3" id="KW-1185">Reference proteome</keyword>
<accession>A0A4Q7Z953</accession>
<evidence type="ECO:0000256" key="1">
    <source>
        <dbReference type="SAM" id="SignalP"/>
    </source>
</evidence>
<dbReference type="AlphaFoldDB" id="A0A4Q7Z953"/>
<keyword evidence="1" id="KW-0732">Signal</keyword>
<dbReference type="EMBL" id="SHKX01000011">
    <property type="protein sequence ID" value="RZU47018.1"/>
    <property type="molecule type" value="Genomic_DNA"/>
</dbReference>
<organism evidence="2 3">
    <name type="scientific">Fluviicoccus keumensis</name>
    <dbReference type="NCBI Taxonomy" id="1435465"/>
    <lineage>
        <taxon>Bacteria</taxon>
        <taxon>Pseudomonadati</taxon>
        <taxon>Pseudomonadota</taxon>
        <taxon>Gammaproteobacteria</taxon>
        <taxon>Moraxellales</taxon>
        <taxon>Moraxellaceae</taxon>
        <taxon>Fluviicoccus</taxon>
    </lineage>
</organism>
<reference evidence="2 3" key="1">
    <citation type="submission" date="2019-02" db="EMBL/GenBank/DDBJ databases">
        <title>Genomic Encyclopedia of Type Strains, Phase IV (KMG-IV): sequencing the most valuable type-strain genomes for metagenomic binning, comparative biology and taxonomic classification.</title>
        <authorList>
            <person name="Goeker M."/>
        </authorList>
    </citation>
    <scope>NUCLEOTIDE SEQUENCE [LARGE SCALE GENOMIC DNA]</scope>
    <source>
        <strain evidence="2 3">DSM 105135</strain>
    </source>
</reference>
<name>A0A4Q7Z953_9GAMM</name>
<dbReference type="PROSITE" id="PS51257">
    <property type="entry name" value="PROKAR_LIPOPROTEIN"/>
    <property type="match status" value="1"/>
</dbReference>
<dbReference type="RefSeq" id="WP_130412151.1">
    <property type="nucleotide sequence ID" value="NZ_SHKX01000011.1"/>
</dbReference>
<evidence type="ECO:0000313" key="2">
    <source>
        <dbReference type="EMBL" id="RZU47018.1"/>
    </source>
</evidence>
<dbReference type="OrthoDB" id="318536at2"/>
<evidence type="ECO:0008006" key="4">
    <source>
        <dbReference type="Google" id="ProtNLM"/>
    </source>
</evidence>
<dbReference type="Proteomes" id="UP000292423">
    <property type="component" value="Unassembled WGS sequence"/>
</dbReference>